<comment type="caution">
    <text evidence="2">The sequence shown here is derived from an EMBL/GenBank/DDBJ whole genome shotgun (WGS) entry which is preliminary data.</text>
</comment>
<keyword evidence="3" id="KW-1185">Reference proteome</keyword>
<name>A0A267E1S2_9PLAT</name>
<feature type="chain" id="PRO_5013329213" evidence="1">
    <location>
        <begin position="32"/>
        <end position="93"/>
    </location>
</feature>
<dbReference type="Proteomes" id="UP000215902">
    <property type="component" value="Unassembled WGS sequence"/>
</dbReference>
<reference evidence="2 3" key="1">
    <citation type="submission" date="2017-06" db="EMBL/GenBank/DDBJ databases">
        <title>A platform for efficient transgenesis in Macrostomum lignano, a flatworm model organism for stem cell research.</title>
        <authorList>
            <person name="Berezikov E."/>
        </authorList>
    </citation>
    <scope>NUCLEOTIDE SEQUENCE [LARGE SCALE GENOMIC DNA]</scope>
    <source>
        <strain evidence="2">DV1</strain>
        <tissue evidence="2">Whole organism</tissue>
    </source>
</reference>
<evidence type="ECO:0000313" key="2">
    <source>
        <dbReference type="EMBL" id="PAA54632.1"/>
    </source>
</evidence>
<dbReference type="EMBL" id="NIVC01002877">
    <property type="protein sequence ID" value="PAA54632.1"/>
    <property type="molecule type" value="Genomic_DNA"/>
</dbReference>
<proteinExistence type="predicted"/>
<dbReference type="AlphaFoldDB" id="A0A267E1S2"/>
<protein>
    <submittedName>
        <fullName evidence="2">Uncharacterized protein</fullName>
    </submittedName>
</protein>
<organism evidence="2 3">
    <name type="scientific">Macrostomum lignano</name>
    <dbReference type="NCBI Taxonomy" id="282301"/>
    <lineage>
        <taxon>Eukaryota</taxon>
        <taxon>Metazoa</taxon>
        <taxon>Spiralia</taxon>
        <taxon>Lophotrochozoa</taxon>
        <taxon>Platyhelminthes</taxon>
        <taxon>Rhabditophora</taxon>
        <taxon>Macrostomorpha</taxon>
        <taxon>Macrostomida</taxon>
        <taxon>Macrostomidae</taxon>
        <taxon>Macrostomum</taxon>
    </lineage>
</organism>
<gene>
    <name evidence="2" type="ORF">BOX15_Mlig003988g2</name>
</gene>
<evidence type="ECO:0000313" key="3">
    <source>
        <dbReference type="Proteomes" id="UP000215902"/>
    </source>
</evidence>
<feature type="signal peptide" evidence="1">
    <location>
        <begin position="1"/>
        <end position="31"/>
    </location>
</feature>
<feature type="non-terminal residue" evidence="2">
    <location>
        <position position="1"/>
    </location>
</feature>
<sequence length="93" mass="10371">TALTVPAMIESSRAILLLLWLLTVAIPQCRSAAVQPSTDPDKPLDWFRRPGLQAAVAVAAADKRQFDNTEALRQELRRILYRIEHGSGDLRYG</sequence>
<keyword evidence="1" id="KW-0732">Signal</keyword>
<evidence type="ECO:0000256" key="1">
    <source>
        <dbReference type="SAM" id="SignalP"/>
    </source>
</evidence>
<accession>A0A267E1S2</accession>